<dbReference type="InterPro" id="IPR057243">
    <property type="entry name" value="Integrin_I-EGF_CS"/>
</dbReference>
<evidence type="ECO:0000256" key="2">
    <source>
        <dbReference type="ARBA" id="ARBA00004479"/>
    </source>
</evidence>
<name>A0A6P4YGD0_BRABE</name>
<dbReference type="PANTHER" id="PTHR45713">
    <property type="entry name" value="FTP DOMAIN-CONTAINING PROTEIN"/>
    <property type="match status" value="1"/>
</dbReference>
<dbReference type="GO" id="GO:0001868">
    <property type="term" value="P:regulation of complement activation, lectin pathway"/>
    <property type="evidence" value="ECO:0007669"/>
    <property type="project" value="UniProtKB-ARBA"/>
</dbReference>
<dbReference type="Gene3D" id="2.120.10.30">
    <property type="entry name" value="TolB, C-terminal domain"/>
    <property type="match status" value="1"/>
</dbReference>
<dbReference type="Pfam" id="PF00024">
    <property type="entry name" value="PAN_1"/>
    <property type="match status" value="2"/>
</dbReference>
<dbReference type="SUPFAM" id="SSF57424">
    <property type="entry name" value="LDL receptor-like module"/>
    <property type="match status" value="1"/>
</dbReference>
<dbReference type="PROSITE" id="PS52047">
    <property type="entry name" value="I_EGF_2"/>
    <property type="match status" value="2"/>
</dbReference>
<dbReference type="SUPFAM" id="SSF49785">
    <property type="entry name" value="Galactose-binding domain-like"/>
    <property type="match status" value="2"/>
</dbReference>
<dbReference type="GO" id="GO:0042806">
    <property type="term" value="F:fucose binding"/>
    <property type="evidence" value="ECO:0007669"/>
    <property type="project" value="UniProtKB-ARBA"/>
</dbReference>
<sequence length="1680" mass="187537">MSVFSTGTSTETNVALNKMASQSSLLRSEYPAERAVDGNTGTILYPLKECTHTDLEYEPWWKVDLGDTYVISHVTVINRGDCCGERLRNFMVRVGPYEDFRENTPCGDIYSETPSEGETIDVRCEEPISGRWVSVQLIGREDYLSLCEVQVFSGTGEIPLVDGYSSRRGDCIGNDIWSIYRDATSLEDCARLCTSHPDCTSFMFYNNHRCYPKTKSCAETNKTNPRNVFYDRIIEKATGRKWREDYHCGYGYSAEGADPAECDPHSCFPCCSAAGWCGNTPDHCDCPGCTNYQEFYGIAPITSAKFVPEAIKRWRDDYRCGPDFPAPGADPGECDPHSCFPCCSAAGHCGNIGVEHCDCPGCVDYRFFRQNGSRWRADLRCGPDFPAPGAASGECDPVSFTPCCSLSGFCGSTEKHCKCEGCVDFRTGSGVSTNRTVHPQECLTDSEGTSYRGTIQHTKSGLTCQRWDTSFPHEHEYLEKYPNSGLDENYCRNPDGQPDAERPWCYTIDPDVRWEYCDIQECRVNVALNKMASQSSLLRSEYPAERAVDGNTGTILYPLKECTHTDLEYEPWWKVDLGDTYVISHVTVINRGDCCGERLRNFMVRVGPYEDFRENTPCGDIYSETPSEGETIDVRCEEPISGRWVSVQLIGREDYLSLCEVQVFSGTDNKTRPYLLCTTRRGISKLFLDSSAPPEVIQTPDMRSVIGVAFHWQKQMLFCTDVQSNAISRTYLNDTRQSELIVDQNLVTPESLAVDWIGDNLFWTDTGRRVIEMSKLDGSHRRTFLSVDLDKPRGLAVDPINGYLFLGDWGDDAKIERITLDGKVREVLVSSGLKYPNGIALDIRQRRLYWTDAGLKRIESITIHGKDRKLLVEEEFAPHPFGITVSEDRIFWTDWRLNSVISAEKDTGRNPTVVYESVGNMYNIKLVDKHRQPGTSPCGINNGGCSHFCLNTPAGHTCACPDNLQLDGSTCRRGEIPLVDGYSSRRGDCIGNDIWSIYRDATSLEDCARLCTSHSDCTSFMFYNNHRCYPKTKSCAETNKTNPRNVFYDRIIEKATGRKWREDYHCGYGYSAEGADPAECDPHSCFPCCSAAGWCGNTPDHCDCPGCTNYQEFYGIAPFTSAKFVPEAIKRWRDDYRCGPDFPAPGADPGECDPHSCFPCCSAAGHCGNIGVEHCDCPGCVDYRFFRQNGSRWRADLRCGPDFPAPGAASGECDPVSFTPCCSLSGFCGSTEKHCKCEGCVDFRTGSGVSTNRTVHPQECLTDSEGTSYRGTIQHTKSGLTCQRWDTSFPHEHEYLEKYPNSGLDENYCRNPDGQPDAERPWCYTIDPDVRWEYCDIQECIDGCDNMSCDWHKGQMCGGHGVCQCGRCECEGGWTGAACECSESVDSCRSSNGLICNNHGECNCGICRCNPSTFYYGPQCDDCATCPGICGELRECGECLISGIRDCRKFCGGVTIAQTQDINTESSKLCKFKSTSDTEFEFTYGYDTKGGAVIASHQPESCPTRQLRCTSGECISVDLICDRKPDCDDGSDEEGCDDDAAMSIDSQSAAALHSEPWLPIVPYPPRKLAARLRSLETDELTESMAERRASGLVRKIFGLPIFRKRRDIADRPDDSPPDSILFVGEKAYRFPSQPQERNAVEELATLPFRINQFLEVLVHLRQCGLTEGQQQQNPVPFKDD</sequence>
<dbReference type="PROSITE" id="PS00243">
    <property type="entry name" value="I_EGF_1"/>
    <property type="match status" value="1"/>
</dbReference>
<keyword evidence="21" id="KW-0325">Glycoprotein</keyword>
<dbReference type="InterPro" id="IPR036055">
    <property type="entry name" value="LDL_receptor-like_sf"/>
</dbReference>
<keyword evidence="19 23" id="KW-1015">Disulfide bond</keyword>
<feature type="repeat" description="LDL-receptor class B" evidence="24">
    <location>
        <begin position="846"/>
        <end position="889"/>
    </location>
</feature>
<dbReference type="SMART" id="SM00607">
    <property type="entry name" value="FTP"/>
    <property type="match status" value="2"/>
</dbReference>
<keyword evidence="17" id="KW-0401">Integrin</keyword>
<evidence type="ECO:0000259" key="25">
    <source>
        <dbReference type="PROSITE" id="PS50070"/>
    </source>
</evidence>
<dbReference type="FunFam" id="2.10.25.10:FF:000036">
    <property type="entry name" value="Integrin beta"/>
    <property type="match status" value="1"/>
</dbReference>
<dbReference type="SMART" id="SM00130">
    <property type="entry name" value="KR"/>
    <property type="match status" value="2"/>
</dbReference>
<feature type="repeat" description="LDL-receptor class B" evidence="24">
    <location>
        <begin position="759"/>
        <end position="801"/>
    </location>
</feature>
<feature type="domain" description="Kringle" evidence="25">
    <location>
        <begin position="1265"/>
        <end position="1340"/>
    </location>
</feature>
<dbReference type="KEGG" id="bbel:109472881"/>
<evidence type="ECO:0000256" key="15">
    <source>
        <dbReference type="ARBA" id="ARBA00022837"/>
    </source>
</evidence>
<evidence type="ECO:0000256" key="21">
    <source>
        <dbReference type="ARBA" id="ARBA00023180"/>
    </source>
</evidence>
<dbReference type="PANTHER" id="PTHR45713:SF15">
    <property type="entry name" value="F5_8 TYPE C DOMAIN-CONTAINING PROTEIN"/>
    <property type="match status" value="1"/>
</dbReference>
<dbReference type="InterPro" id="IPR000033">
    <property type="entry name" value="LDLR_classB_rpt"/>
</dbReference>
<evidence type="ECO:0000256" key="6">
    <source>
        <dbReference type="ARBA" id="ARBA00022536"/>
    </source>
</evidence>
<evidence type="ECO:0000256" key="22">
    <source>
        <dbReference type="PROSITE-ProRule" id="PRU00121"/>
    </source>
</evidence>
<evidence type="ECO:0000256" key="19">
    <source>
        <dbReference type="ARBA" id="ARBA00023157"/>
    </source>
</evidence>
<evidence type="ECO:0000256" key="3">
    <source>
        <dbReference type="ARBA" id="ARBA00007449"/>
    </source>
</evidence>
<dbReference type="OrthoDB" id="114660at2759"/>
<comment type="function">
    <text evidence="1">Acts as a defensive agent. Recognizes blood group fucosylated oligosaccharides including A, B, H and Lewis B-type antigens. Does not recognize Lewis A antigen and has low affinity for monovalent haptens.</text>
</comment>
<evidence type="ECO:0000259" key="26">
    <source>
        <dbReference type="PROSITE" id="PS50948"/>
    </source>
</evidence>
<comment type="subunit">
    <text evidence="5">Homotrimer.</text>
</comment>
<protein>
    <submittedName>
        <fullName evidence="28">Uncharacterized protein LOC109472881 isoform X1</fullName>
    </submittedName>
</protein>
<dbReference type="SMART" id="SM00270">
    <property type="entry name" value="ChtBD1"/>
    <property type="match status" value="6"/>
</dbReference>
<dbReference type="SUPFAM" id="SSF57440">
    <property type="entry name" value="Kringle-like"/>
    <property type="match status" value="2"/>
</dbReference>
<dbReference type="PRINTS" id="PR00018">
    <property type="entry name" value="KRINGLE"/>
</dbReference>
<feature type="disulfide bond" evidence="23">
    <location>
        <begin position="1509"/>
        <end position="1527"/>
    </location>
</feature>
<feature type="disulfide bond" evidence="23">
    <location>
        <begin position="1502"/>
        <end position="1514"/>
    </location>
</feature>
<keyword evidence="20" id="KW-0675">Receptor</keyword>
<dbReference type="Proteomes" id="UP000515135">
    <property type="component" value="Unplaced"/>
</dbReference>
<dbReference type="GO" id="GO:0010185">
    <property type="term" value="P:regulation of cellular defense response"/>
    <property type="evidence" value="ECO:0007669"/>
    <property type="project" value="UniProtKB-ARBA"/>
</dbReference>
<dbReference type="SMART" id="SM00192">
    <property type="entry name" value="LDLa"/>
    <property type="match status" value="1"/>
</dbReference>
<organism evidence="27 28">
    <name type="scientific">Branchiostoma belcheri</name>
    <name type="common">Amphioxus</name>
    <dbReference type="NCBI Taxonomy" id="7741"/>
    <lineage>
        <taxon>Eukaryota</taxon>
        <taxon>Metazoa</taxon>
        <taxon>Chordata</taxon>
        <taxon>Cephalochordata</taxon>
        <taxon>Leptocardii</taxon>
        <taxon>Amphioxiformes</taxon>
        <taxon>Branchiostomatidae</taxon>
        <taxon>Branchiostoma</taxon>
    </lineage>
</organism>
<dbReference type="PROSITE" id="PS50948">
    <property type="entry name" value="PAN"/>
    <property type="match status" value="2"/>
</dbReference>
<evidence type="ECO:0000256" key="10">
    <source>
        <dbReference type="ARBA" id="ARBA00022692"/>
    </source>
</evidence>
<dbReference type="InterPro" id="IPR001002">
    <property type="entry name" value="Chitin-bd_1"/>
</dbReference>
<reference evidence="28" key="1">
    <citation type="submission" date="2025-08" db="UniProtKB">
        <authorList>
            <consortium name="RefSeq"/>
        </authorList>
    </citation>
    <scope>IDENTIFICATION</scope>
    <source>
        <tissue evidence="28">Gonad</tissue>
    </source>
</reference>
<dbReference type="RefSeq" id="XP_019628305.1">
    <property type="nucleotide sequence ID" value="XM_019772746.1"/>
</dbReference>
<dbReference type="GO" id="GO:0046872">
    <property type="term" value="F:metal ion binding"/>
    <property type="evidence" value="ECO:0007669"/>
    <property type="project" value="UniProtKB-KW"/>
</dbReference>
<dbReference type="FunFam" id="2.120.10.30:FF:000241">
    <property type="entry name" value="Low-density lipoprotein receptor-related protein 6"/>
    <property type="match status" value="1"/>
</dbReference>
<feature type="repeat" description="LDL-receptor class B" evidence="24">
    <location>
        <begin position="802"/>
        <end position="845"/>
    </location>
</feature>
<dbReference type="InterPro" id="IPR006585">
    <property type="entry name" value="FTP1"/>
</dbReference>
<evidence type="ECO:0000256" key="4">
    <source>
        <dbReference type="ARBA" id="ARBA00010147"/>
    </source>
</evidence>
<keyword evidence="7 22" id="KW-0420">Kringle</keyword>
<keyword evidence="15" id="KW-0106">Calcium</keyword>
<evidence type="ECO:0000256" key="23">
    <source>
        <dbReference type="PROSITE-ProRule" id="PRU00124"/>
    </source>
</evidence>
<comment type="caution">
    <text evidence="22">Lacks conserved residue(s) required for the propagation of feature annotation.</text>
</comment>
<keyword evidence="27" id="KW-1185">Reference proteome</keyword>
<keyword evidence="12" id="KW-0732">Signal</keyword>
<keyword evidence="18" id="KW-0472">Membrane</keyword>
<evidence type="ECO:0000256" key="1">
    <source>
        <dbReference type="ARBA" id="ARBA00002219"/>
    </source>
</evidence>
<feature type="domain" description="Apple" evidence="26">
    <location>
        <begin position="147"/>
        <end position="234"/>
    </location>
</feature>
<keyword evidence="14" id="KW-0677">Repeat</keyword>
<dbReference type="CDD" id="cd00112">
    <property type="entry name" value="LDLa"/>
    <property type="match status" value="1"/>
</dbReference>
<evidence type="ECO:0000256" key="8">
    <source>
        <dbReference type="ARBA" id="ARBA00022583"/>
    </source>
</evidence>
<dbReference type="InterPro" id="IPR038178">
    <property type="entry name" value="Kringle_sf"/>
</dbReference>
<evidence type="ECO:0000256" key="14">
    <source>
        <dbReference type="ARBA" id="ARBA00022737"/>
    </source>
</evidence>
<evidence type="ECO:0000256" key="13">
    <source>
        <dbReference type="ARBA" id="ARBA00022734"/>
    </source>
</evidence>
<evidence type="ECO:0000256" key="11">
    <source>
        <dbReference type="ARBA" id="ARBA00022723"/>
    </source>
</evidence>
<feature type="domain" description="Apple" evidence="26">
    <location>
        <begin position="971"/>
        <end position="1052"/>
    </location>
</feature>
<keyword evidence="9" id="KW-0147">Chitin-binding</keyword>
<dbReference type="InterPro" id="IPR002172">
    <property type="entry name" value="LDrepeatLR_classA_rpt"/>
</dbReference>
<dbReference type="Gene3D" id="2.60.120.260">
    <property type="entry name" value="Galactose-binding domain-like"/>
    <property type="match status" value="2"/>
</dbReference>
<dbReference type="PROSITE" id="PS01209">
    <property type="entry name" value="LDLRA_1"/>
    <property type="match status" value="1"/>
</dbReference>
<proteinExistence type="inferred from homology"/>
<dbReference type="GeneID" id="109472881"/>
<dbReference type="Gene3D" id="2.10.25.10">
    <property type="entry name" value="Laminin"/>
    <property type="match status" value="2"/>
</dbReference>
<dbReference type="SMART" id="SM00473">
    <property type="entry name" value="PAN_AP"/>
    <property type="match status" value="2"/>
</dbReference>
<dbReference type="Gene3D" id="3.30.60.10">
    <property type="entry name" value="Endochitinase-like"/>
    <property type="match status" value="2"/>
</dbReference>
<keyword evidence="13" id="KW-0430">Lectin</keyword>
<evidence type="ECO:0000256" key="17">
    <source>
        <dbReference type="ARBA" id="ARBA00023037"/>
    </source>
</evidence>
<dbReference type="PROSITE" id="PS51120">
    <property type="entry name" value="LDLRB"/>
    <property type="match status" value="3"/>
</dbReference>
<dbReference type="InterPro" id="IPR023415">
    <property type="entry name" value="LDLR_class-A_CS"/>
</dbReference>
<evidence type="ECO:0000256" key="20">
    <source>
        <dbReference type="ARBA" id="ARBA00023170"/>
    </source>
</evidence>
<dbReference type="CDD" id="cd00108">
    <property type="entry name" value="KR"/>
    <property type="match status" value="2"/>
</dbReference>
<dbReference type="Pfam" id="PF22633">
    <property type="entry name" value="F5_F8_type_C_2"/>
    <property type="match status" value="2"/>
</dbReference>
<evidence type="ECO:0000256" key="16">
    <source>
        <dbReference type="ARBA" id="ARBA00022989"/>
    </source>
</evidence>
<dbReference type="InterPro" id="IPR011042">
    <property type="entry name" value="6-blade_b-propeller_TolB-like"/>
</dbReference>
<dbReference type="Gene3D" id="2.40.20.10">
    <property type="entry name" value="Plasminogen Kringle 4"/>
    <property type="match status" value="2"/>
</dbReference>
<dbReference type="SUPFAM" id="SSF57196">
    <property type="entry name" value="EGF/Laminin"/>
    <property type="match status" value="3"/>
</dbReference>
<dbReference type="GO" id="GO:0007229">
    <property type="term" value="P:integrin-mediated signaling pathway"/>
    <property type="evidence" value="ECO:0007669"/>
    <property type="project" value="UniProtKB-KW"/>
</dbReference>
<dbReference type="SUPFAM" id="SSF69687">
    <property type="entry name" value="Integrin beta tail domain"/>
    <property type="match status" value="1"/>
</dbReference>
<dbReference type="PROSITE" id="PS50068">
    <property type="entry name" value="LDLRA_2"/>
    <property type="match status" value="1"/>
</dbReference>
<evidence type="ECO:0000256" key="18">
    <source>
        <dbReference type="ARBA" id="ARBA00023136"/>
    </source>
</evidence>
<comment type="similarity">
    <text evidence="4">Belongs to the fucolectin family.</text>
</comment>
<dbReference type="Pfam" id="PF00058">
    <property type="entry name" value="Ldl_recept_b"/>
    <property type="match status" value="3"/>
</dbReference>
<accession>A0A6P4YGD0</accession>
<dbReference type="SUPFAM" id="SSF63825">
    <property type="entry name" value="YWTD domain"/>
    <property type="match status" value="1"/>
</dbReference>
<dbReference type="InterPro" id="IPR008979">
    <property type="entry name" value="Galactose-bd-like_sf"/>
</dbReference>
<dbReference type="InterPro" id="IPR000001">
    <property type="entry name" value="Kringle"/>
</dbReference>
<evidence type="ECO:0000256" key="12">
    <source>
        <dbReference type="ARBA" id="ARBA00022729"/>
    </source>
</evidence>
<comment type="subcellular location">
    <subcellularLocation>
        <location evidence="2">Membrane</location>
        <topology evidence="2">Single-pass type I membrane protein</topology>
    </subcellularLocation>
</comment>
<keyword evidence="16" id="KW-1133">Transmembrane helix</keyword>
<dbReference type="InterPro" id="IPR013806">
    <property type="entry name" value="Kringle-like"/>
</dbReference>
<evidence type="ECO:0000313" key="28">
    <source>
        <dbReference type="RefSeq" id="XP_019628305.1"/>
    </source>
</evidence>
<dbReference type="InterPro" id="IPR036861">
    <property type="entry name" value="Endochitinase-like_sf"/>
</dbReference>
<dbReference type="SMART" id="SM00135">
    <property type="entry name" value="LY"/>
    <property type="match status" value="5"/>
</dbReference>
<dbReference type="SMART" id="SM00181">
    <property type="entry name" value="EGF"/>
    <property type="match status" value="2"/>
</dbReference>
<keyword evidence="8" id="KW-0254">Endocytosis</keyword>
<evidence type="ECO:0000256" key="7">
    <source>
        <dbReference type="ARBA" id="ARBA00022572"/>
    </source>
</evidence>
<dbReference type="InterPro" id="IPR003609">
    <property type="entry name" value="Pan_app"/>
</dbReference>
<keyword evidence="6" id="KW-0245">EGF-like domain</keyword>
<feature type="disulfide bond" evidence="23">
    <location>
        <begin position="1521"/>
        <end position="1536"/>
    </location>
</feature>
<dbReference type="InterPro" id="IPR036349">
    <property type="entry name" value="Integrin_bsu_tail_dom_sf"/>
</dbReference>
<evidence type="ECO:0000256" key="5">
    <source>
        <dbReference type="ARBA" id="ARBA00011233"/>
    </source>
</evidence>
<keyword evidence="11" id="KW-0479">Metal-binding</keyword>
<keyword evidence="10" id="KW-0812">Transmembrane</keyword>
<comment type="similarity">
    <text evidence="3">Belongs to the integrin beta chain family.</text>
</comment>
<dbReference type="Gene3D" id="3.50.4.10">
    <property type="entry name" value="Hepatocyte Growth Factor"/>
    <property type="match status" value="2"/>
</dbReference>
<feature type="domain" description="Kringle" evidence="25">
    <location>
        <begin position="447"/>
        <end position="522"/>
    </location>
</feature>
<dbReference type="GO" id="GO:0008061">
    <property type="term" value="F:chitin binding"/>
    <property type="evidence" value="ECO:0007669"/>
    <property type="project" value="UniProtKB-KW"/>
</dbReference>
<evidence type="ECO:0000256" key="24">
    <source>
        <dbReference type="PROSITE-ProRule" id="PRU00461"/>
    </source>
</evidence>
<dbReference type="InterPro" id="IPR051941">
    <property type="entry name" value="BG_Antigen-Binding_Lectin"/>
</dbReference>
<evidence type="ECO:0000256" key="9">
    <source>
        <dbReference type="ARBA" id="ARBA00022669"/>
    </source>
</evidence>
<dbReference type="GO" id="GO:0016020">
    <property type="term" value="C:membrane"/>
    <property type="evidence" value="ECO:0007669"/>
    <property type="project" value="UniProtKB-SubCell"/>
</dbReference>
<evidence type="ECO:0000313" key="27">
    <source>
        <dbReference type="Proteomes" id="UP000515135"/>
    </source>
</evidence>
<gene>
    <name evidence="28" type="primary">LOC109472881</name>
</gene>
<dbReference type="Pfam" id="PF00051">
    <property type="entry name" value="Kringle"/>
    <property type="match status" value="2"/>
</dbReference>
<dbReference type="PROSITE" id="PS50070">
    <property type="entry name" value="KRINGLE_2"/>
    <property type="match status" value="2"/>
</dbReference>
<dbReference type="GO" id="GO:0006897">
    <property type="term" value="P:endocytosis"/>
    <property type="evidence" value="ECO:0007669"/>
    <property type="project" value="UniProtKB-KW"/>
</dbReference>
<dbReference type="InterPro" id="IPR000742">
    <property type="entry name" value="EGF"/>
</dbReference>